<evidence type="ECO:0000256" key="1">
    <source>
        <dbReference type="ARBA" id="ARBA00022679"/>
    </source>
</evidence>
<dbReference type="Pfam" id="PF00069">
    <property type="entry name" value="Pkinase"/>
    <property type="match status" value="1"/>
</dbReference>
<dbReference type="CDD" id="cd12087">
    <property type="entry name" value="TM_EGFR-like"/>
    <property type="match status" value="1"/>
</dbReference>
<name>A0AAW1NQP8_9CHLO</name>
<evidence type="ECO:0000313" key="10">
    <source>
        <dbReference type="Proteomes" id="UP001465755"/>
    </source>
</evidence>
<keyword evidence="7" id="KW-0472">Membrane</keyword>
<feature type="compositionally biased region" description="Polar residues" evidence="6">
    <location>
        <begin position="285"/>
        <end position="300"/>
    </location>
</feature>
<feature type="compositionally biased region" description="Polar residues" evidence="6">
    <location>
        <begin position="654"/>
        <end position="668"/>
    </location>
</feature>
<organism evidence="9 10">
    <name type="scientific">Symbiochloris irregularis</name>
    <dbReference type="NCBI Taxonomy" id="706552"/>
    <lineage>
        <taxon>Eukaryota</taxon>
        <taxon>Viridiplantae</taxon>
        <taxon>Chlorophyta</taxon>
        <taxon>core chlorophytes</taxon>
        <taxon>Trebouxiophyceae</taxon>
        <taxon>Trebouxiales</taxon>
        <taxon>Trebouxiaceae</taxon>
        <taxon>Symbiochloris</taxon>
    </lineage>
</organism>
<dbReference type="SUPFAM" id="SSF56112">
    <property type="entry name" value="Protein kinase-like (PK-like)"/>
    <property type="match status" value="1"/>
</dbReference>
<keyword evidence="10" id="KW-1185">Reference proteome</keyword>
<dbReference type="Proteomes" id="UP001465755">
    <property type="component" value="Unassembled WGS sequence"/>
</dbReference>
<dbReference type="PANTHER" id="PTHR44329:SF298">
    <property type="entry name" value="MIXED LINEAGE KINASE DOMAIN-LIKE PROTEIN"/>
    <property type="match status" value="1"/>
</dbReference>
<keyword evidence="7" id="KW-0812">Transmembrane</keyword>
<dbReference type="SMART" id="SM00220">
    <property type="entry name" value="S_TKc"/>
    <property type="match status" value="1"/>
</dbReference>
<feature type="transmembrane region" description="Helical" evidence="7">
    <location>
        <begin position="235"/>
        <end position="258"/>
    </location>
</feature>
<comment type="caution">
    <text evidence="9">The sequence shown here is derived from an EMBL/GenBank/DDBJ whole genome shotgun (WGS) entry which is preliminary data.</text>
</comment>
<evidence type="ECO:0000256" key="7">
    <source>
        <dbReference type="SAM" id="Phobius"/>
    </source>
</evidence>
<dbReference type="PROSITE" id="PS00108">
    <property type="entry name" value="PROTEIN_KINASE_ST"/>
    <property type="match status" value="1"/>
</dbReference>
<sequence>MQSGQTTYNVSITADLHLTKETWPNTAVINGSVFLIGNSGSGRDGRLLDYNNIVFAIEVLEGATFGQTDLMITGLPWDARKTDLTSGQPNCESCPFLYPAVAVYGNANLIDTNVAYEMEPTALNVTCPQWQELLVNNKEFINDYQVLRSADGHNLTLASADAPAPALDKGLVLNGHGGTQTFNQWLYGSVAIYCYETPEDRPSTFNSPVALDQVVERSGGISAPASSPSSPSAGAIAGAVVGATAGAVLLAVLGFFVLRRLRQRKTVEAQKKALNADLLAETSTASSITGSKGTTQSSASTDHRPYGSNPLTHFQAAAQASSTSSYTSRVGSSLDDSRDDGHSSVGQLGGSPANMDIDRCSMQFDWHIQPHRLSICGGLEARPIGVGAYGVVYEGVLDGFKPVAVKLLHPASRPINHHTTARFMGEVDLLRACRDRNVVDFKGAWVQRDLVYMVTELMDRDLWRAVADEQVSIRSTPGASRTLGWYGRGSSIALDVLQGLHYLHSNNVVHLDIKSGNILLSHDGTAKIADVGLARTMSKSTLADHQREGTLAWQSPEMLMGAPASFSADMWSFGVILLEIVCGQMPQRGQYPTPECPRECPQAVADLIKQCMAPEPASRPTAIEAIQILGAHTDARHLRKASFNNSKTSSSVSGMTTNVGTAQIENDS</sequence>
<dbReference type="GO" id="GO:0005524">
    <property type="term" value="F:ATP binding"/>
    <property type="evidence" value="ECO:0007669"/>
    <property type="project" value="UniProtKB-UniRule"/>
</dbReference>
<keyword evidence="1" id="KW-0808">Transferase</keyword>
<dbReference type="InterPro" id="IPR051681">
    <property type="entry name" value="Ser/Thr_Kinases-Pseudokinases"/>
</dbReference>
<dbReference type="PROSITE" id="PS50011">
    <property type="entry name" value="PROTEIN_KINASE_DOM"/>
    <property type="match status" value="1"/>
</dbReference>
<dbReference type="AlphaFoldDB" id="A0AAW1NQP8"/>
<reference evidence="9 10" key="1">
    <citation type="journal article" date="2024" name="Nat. Commun.">
        <title>Phylogenomics reveals the evolutionary origins of lichenization in chlorophyte algae.</title>
        <authorList>
            <person name="Puginier C."/>
            <person name="Libourel C."/>
            <person name="Otte J."/>
            <person name="Skaloud P."/>
            <person name="Haon M."/>
            <person name="Grisel S."/>
            <person name="Petersen M."/>
            <person name="Berrin J.G."/>
            <person name="Delaux P.M."/>
            <person name="Dal Grande F."/>
            <person name="Keller J."/>
        </authorList>
    </citation>
    <scope>NUCLEOTIDE SEQUENCE [LARGE SCALE GENOMIC DNA]</scope>
    <source>
        <strain evidence="9 10">SAG 2036</strain>
    </source>
</reference>
<feature type="domain" description="Protein kinase" evidence="8">
    <location>
        <begin position="378"/>
        <end position="635"/>
    </location>
</feature>
<evidence type="ECO:0000256" key="2">
    <source>
        <dbReference type="ARBA" id="ARBA00022741"/>
    </source>
</evidence>
<gene>
    <name evidence="9" type="ORF">WJX73_000459</name>
</gene>
<feature type="binding site" evidence="5">
    <location>
        <position position="406"/>
    </location>
    <ligand>
        <name>ATP</name>
        <dbReference type="ChEBI" id="CHEBI:30616"/>
    </ligand>
</feature>
<dbReference type="PROSITE" id="PS00107">
    <property type="entry name" value="PROTEIN_KINASE_ATP"/>
    <property type="match status" value="1"/>
</dbReference>
<dbReference type="Gene3D" id="1.10.510.10">
    <property type="entry name" value="Transferase(Phosphotransferase) domain 1"/>
    <property type="match status" value="1"/>
</dbReference>
<dbReference type="InterPro" id="IPR011009">
    <property type="entry name" value="Kinase-like_dom_sf"/>
</dbReference>
<evidence type="ECO:0000256" key="6">
    <source>
        <dbReference type="SAM" id="MobiDB-lite"/>
    </source>
</evidence>
<dbReference type="Gene3D" id="3.30.200.20">
    <property type="entry name" value="Phosphorylase Kinase, domain 1"/>
    <property type="match status" value="1"/>
</dbReference>
<dbReference type="GO" id="GO:0004674">
    <property type="term" value="F:protein serine/threonine kinase activity"/>
    <property type="evidence" value="ECO:0007669"/>
    <property type="project" value="TreeGrafter"/>
</dbReference>
<protein>
    <recommendedName>
        <fullName evidence="8">Protein kinase domain-containing protein</fullName>
    </recommendedName>
</protein>
<keyword evidence="2 5" id="KW-0547">Nucleotide-binding</keyword>
<feature type="region of interest" description="Disordered" evidence="6">
    <location>
        <begin position="643"/>
        <end position="668"/>
    </location>
</feature>
<evidence type="ECO:0000256" key="5">
    <source>
        <dbReference type="PROSITE-ProRule" id="PRU10141"/>
    </source>
</evidence>
<feature type="region of interest" description="Disordered" evidence="6">
    <location>
        <begin position="285"/>
        <end position="352"/>
    </location>
</feature>
<dbReference type="InterPro" id="IPR017441">
    <property type="entry name" value="Protein_kinase_ATP_BS"/>
</dbReference>
<evidence type="ECO:0000313" key="9">
    <source>
        <dbReference type="EMBL" id="KAK9790571.1"/>
    </source>
</evidence>
<accession>A0AAW1NQP8</accession>
<dbReference type="EMBL" id="JALJOQ010000189">
    <property type="protein sequence ID" value="KAK9790571.1"/>
    <property type="molecule type" value="Genomic_DNA"/>
</dbReference>
<feature type="compositionally biased region" description="Low complexity" evidence="6">
    <location>
        <begin position="316"/>
        <end position="333"/>
    </location>
</feature>
<feature type="compositionally biased region" description="Low complexity" evidence="6">
    <location>
        <begin position="643"/>
        <end position="653"/>
    </location>
</feature>
<evidence type="ECO:0000259" key="8">
    <source>
        <dbReference type="PROSITE" id="PS50011"/>
    </source>
</evidence>
<dbReference type="InterPro" id="IPR008271">
    <property type="entry name" value="Ser/Thr_kinase_AS"/>
</dbReference>
<dbReference type="PANTHER" id="PTHR44329">
    <property type="entry name" value="SERINE/THREONINE-PROTEIN KINASE TNNI3K-RELATED"/>
    <property type="match status" value="1"/>
</dbReference>
<keyword evidence="4 5" id="KW-0067">ATP-binding</keyword>
<keyword evidence="7" id="KW-1133">Transmembrane helix</keyword>
<proteinExistence type="predicted"/>
<evidence type="ECO:0000256" key="3">
    <source>
        <dbReference type="ARBA" id="ARBA00022777"/>
    </source>
</evidence>
<dbReference type="InterPro" id="IPR000719">
    <property type="entry name" value="Prot_kinase_dom"/>
</dbReference>
<evidence type="ECO:0000256" key="4">
    <source>
        <dbReference type="ARBA" id="ARBA00022840"/>
    </source>
</evidence>
<keyword evidence="3" id="KW-0418">Kinase</keyword>